<dbReference type="STRING" id="1580092.NADRNF5_1370"/>
<keyword evidence="2" id="KW-1185">Reference proteome</keyword>
<protein>
    <submittedName>
        <fullName evidence="1">Uncharacterized protein</fullName>
    </submittedName>
</protein>
<reference evidence="2" key="1">
    <citation type="submission" date="2015-03" db="EMBL/GenBank/DDBJ databases">
        <title>Characterization of two novel Thaumarchaeota isolated from the Northern Adriatic Sea.</title>
        <authorList>
            <person name="Bayer B."/>
            <person name="Vojvoda J."/>
            <person name="Offre P."/>
            <person name="Srivastava A."/>
            <person name="Elisabeth N."/>
            <person name="Garcia J.A.L."/>
            <person name="Schleper C."/>
            <person name="Herndl G.J."/>
        </authorList>
    </citation>
    <scope>NUCLEOTIDE SEQUENCE [LARGE SCALE GENOMIC DNA]</scope>
    <source>
        <strain evidence="2">NF5</strain>
    </source>
</reference>
<gene>
    <name evidence="1" type="ORF">NADRNF5_1370</name>
</gene>
<dbReference type="HOGENOM" id="CLU_158386_0_0_2"/>
<dbReference type="Proteomes" id="UP000032408">
    <property type="component" value="Chromosome"/>
</dbReference>
<dbReference type="KEGG" id="nin:NADRNF5_1370"/>
<dbReference type="GeneID" id="24820560"/>
<evidence type="ECO:0000313" key="1">
    <source>
        <dbReference type="EMBL" id="AJW71056.1"/>
    </source>
</evidence>
<dbReference type="OrthoDB" id="381411at2157"/>
<proteinExistence type="predicted"/>
<dbReference type="EMBL" id="CP011070">
    <property type="protein sequence ID" value="AJW71056.1"/>
    <property type="molecule type" value="Genomic_DNA"/>
</dbReference>
<dbReference type="AlphaFoldDB" id="A0A0D5C2W4"/>
<reference evidence="1 2" key="2">
    <citation type="journal article" date="2016" name="ISME J.">
        <title>Physiological and genomic characterization of two novel marine thaumarchaeal strains indicates niche differentiation.</title>
        <authorList>
            <person name="Bayer B."/>
            <person name="Vojvoda J."/>
            <person name="Offre P."/>
            <person name="Alves R.J."/>
            <person name="Elisabeth N.H."/>
            <person name="Garcia J.A."/>
            <person name="Volland J.M."/>
            <person name="Srivastava A."/>
            <person name="Schleper C."/>
            <person name="Herndl G.J."/>
        </authorList>
    </citation>
    <scope>NUCLEOTIDE SEQUENCE [LARGE SCALE GENOMIC DNA]</scope>
    <source>
        <strain evidence="1 2">NF5</strain>
    </source>
</reference>
<dbReference type="RefSeq" id="WP_048116354.1">
    <property type="nucleotide sequence ID" value="NZ_CP011070.1"/>
</dbReference>
<accession>A0A0D5C2W4</accession>
<organism evidence="1 2">
    <name type="scientific">Nitrosopumilus adriaticus</name>
    <dbReference type="NCBI Taxonomy" id="1580092"/>
    <lineage>
        <taxon>Archaea</taxon>
        <taxon>Nitrososphaerota</taxon>
        <taxon>Nitrososphaeria</taxon>
        <taxon>Nitrosopumilales</taxon>
        <taxon>Nitrosopumilaceae</taxon>
        <taxon>Nitrosopumilus</taxon>
    </lineage>
</organism>
<name>A0A0D5C2W4_9ARCH</name>
<evidence type="ECO:0000313" key="2">
    <source>
        <dbReference type="Proteomes" id="UP000032408"/>
    </source>
</evidence>
<sequence length="109" mass="12903">MDEIPYIKYGSFRSNEKTKPDIVEFKVKELDTFDTDFSTNVVVLQKSDKEWNEVILPLKSHDSVNESLLRLWRRGITDKLITPGKEFVLKTWLGLSKNQRPIRRFELVF</sequence>